<evidence type="ECO:0000256" key="8">
    <source>
        <dbReference type="SAM" id="MobiDB-lite"/>
    </source>
</evidence>
<dbReference type="GeneTree" id="ENSGT00940000157742"/>
<comment type="similarity">
    <text evidence="7">Belongs to the protein kinase superfamily.</text>
</comment>
<dbReference type="InterPro" id="IPR011009">
    <property type="entry name" value="Kinase-like_dom_sf"/>
</dbReference>
<feature type="compositionally biased region" description="Basic and acidic residues" evidence="8">
    <location>
        <begin position="309"/>
        <end position="327"/>
    </location>
</feature>
<dbReference type="PANTHER" id="PTHR24058:SF17">
    <property type="entry name" value="HOMEODOMAIN INTERACTING PROTEIN KINASE, ISOFORM D"/>
    <property type="match status" value="1"/>
</dbReference>
<evidence type="ECO:0000313" key="10">
    <source>
        <dbReference type="Ensembl" id="ENSSPAP00000025845.1"/>
    </source>
</evidence>
<name>A0A3B5AY12_9TELE</name>
<evidence type="ECO:0000259" key="9">
    <source>
        <dbReference type="PROSITE" id="PS50011"/>
    </source>
</evidence>
<evidence type="ECO:0000256" key="1">
    <source>
        <dbReference type="ARBA" id="ARBA00022527"/>
    </source>
</evidence>
<dbReference type="Gene3D" id="1.10.510.10">
    <property type="entry name" value="Transferase(Phosphotransferase) domain 1"/>
    <property type="match status" value="1"/>
</dbReference>
<dbReference type="GO" id="GO:0005737">
    <property type="term" value="C:cytoplasm"/>
    <property type="evidence" value="ECO:0007669"/>
    <property type="project" value="TreeGrafter"/>
</dbReference>
<keyword evidence="4" id="KW-0418">Kinase</keyword>
<dbReference type="Gene3D" id="3.30.200.20">
    <property type="entry name" value="Phosphorylase Kinase, domain 1"/>
    <property type="match status" value="1"/>
</dbReference>
<dbReference type="InterPro" id="IPR008271">
    <property type="entry name" value="Ser/Thr_kinase_AS"/>
</dbReference>
<sequence length="384" mass="43350">YQKYSSLSGTNDILGDGSFGVVAKCRNTKTNNIVAVKVIRGKECFVHSAIAEIAVLRRLQCLDSDTCSIVQWNGFFFDKENICIDFELLDQSLRDYLDGTKSRLSVGELRPVLHQVATALSHMHSIGIMHMDLKPDNIMVVDRHQHPLKVKLIDFGMAHPISVVKQGACMGTMYYCAPEMLLGAPFNECIDVWALGLIMAELATGCILYPGQAPYDVIRFVVECQGQPPDHVLDSGWYTRQYFHAQEDGTDERRWSLKTPEDMYHECGFSSDQKLFISLIKSTLTLDVCNRIKAREVLEHQFFASSHTQEQRRDPDPHQAATSREECQEPNIQPPIPHRAAESWEAPRDLNVPCPTPPVNLMKNTYCIASLLETAMSMMLNEVK</sequence>
<evidence type="ECO:0000256" key="3">
    <source>
        <dbReference type="ARBA" id="ARBA00022741"/>
    </source>
</evidence>
<proteinExistence type="inferred from homology"/>
<evidence type="ECO:0000256" key="4">
    <source>
        <dbReference type="ARBA" id="ARBA00022777"/>
    </source>
</evidence>
<dbReference type="GO" id="GO:0005524">
    <property type="term" value="F:ATP binding"/>
    <property type="evidence" value="ECO:0007669"/>
    <property type="project" value="UniProtKB-UniRule"/>
</dbReference>
<organism evidence="10">
    <name type="scientific">Stegastes partitus</name>
    <name type="common">bicolor damselfish</name>
    <dbReference type="NCBI Taxonomy" id="144197"/>
    <lineage>
        <taxon>Eukaryota</taxon>
        <taxon>Metazoa</taxon>
        <taxon>Chordata</taxon>
        <taxon>Craniata</taxon>
        <taxon>Vertebrata</taxon>
        <taxon>Euteleostomi</taxon>
        <taxon>Actinopterygii</taxon>
        <taxon>Neopterygii</taxon>
        <taxon>Teleostei</taxon>
        <taxon>Neoteleostei</taxon>
        <taxon>Acanthomorphata</taxon>
        <taxon>Ovalentaria</taxon>
        <taxon>Pomacentridae</taxon>
        <taxon>Stegastes</taxon>
    </lineage>
</organism>
<dbReference type="InterPro" id="IPR017441">
    <property type="entry name" value="Protein_kinase_ATP_BS"/>
</dbReference>
<dbReference type="PANTHER" id="PTHR24058">
    <property type="entry name" value="DUAL SPECIFICITY PROTEIN KINASE"/>
    <property type="match status" value="1"/>
</dbReference>
<keyword evidence="2" id="KW-0808">Transferase</keyword>
<feature type="domain" description="Protein kinase" evidence="9">
    <location>
        <begin position="8"/>
        <end position="303"/>
    </location>
</feature>
<accession>A0A3B5AY12</accession>
<dbReference type="InterPro" id="IPR000719">
    <property type="entry name" value="Prot_kinase_dom"/>
</dbReference>
<dbReference type="GO" id="GO:0005634">
    <property type="term" value="C:nucleus"/>
    <property type="evidence" value="ECO:0007669"/>
    <property type="project" value="TreeGrafter"/>
</dbReference>
<dbReference type="InterPro" id="IPR050494">
    <property type="entry name" value="Ser_Thr_dual-spec_kinase"/>
</dbReference>
<dbReference type="Pfam" id="PF00069">
    <property type="entry name" value="Pkinase"/>
    <property type="match status" value="1"/>
</dbReference>
<dbReference type="GO" id="GO:0004674">
    <property type="term" value="F:protein serine/threonine kinase activity"/>
    <property type="evidence" value="ECO:0007669"/>
    <property type="project" value="UniProtKB-KW"/>
</dbReference>
<dbReference type="PROSITE" id="PS00107">
    <property type="entry name" value="PROTEIN_KINASE_ATP"/>
    <property type="match status" value="1"/>
</dbReference>
<evidence type="ECO:0000256" key="2">
    <source>
        <dbReference type="ARBA" id="ARBA00022679"/>
    </source>
</evidence>
<feature type="region of interest" description="Disordered" evidence="8">
    <location>
        <begin position="305"/>
        <end position="337"/>
    </location>
</feature>
<evidence type="ECO:0000256" key="7">
    <source>
        <dbReference type="RuleBase" id="RU000304"/>
    </source>
</evidence>
<dbReference type="SMART" id="SM00220">
    <property type="entry name" value="S_TKc"/>
    <property type="match status" value="1"/>
</dbReference>
<dbReference type="SUPFAM" id="SSF56112">
    <property type="entry name" value="Protein kinase-like (PK-like)"/>
    <property type="match status" value="1"/>
</dbReference>
<keyword evidence="5 6" id="KW-0067">ATP-binding</keyword>
<dbReference type="STRING" id="144197.ENSSPAP00000025845"/>
<dbReference type="PROSITE" id="PS50011">
    <property type="entry name" value="PROTEIN_KINASE_DOM"/>
    <property type="match status" value="1"/>
</dbReference>
<keyword evidence="3 6" id="KW-0547">Nucleotide-binding</keyword>
<dbReference type="GO" id="GO:0004713">
    <property type="term" value="F:protein tyrosine kinase activity"/>
    <property type="evidence" value="ECO:0007669"/>
    <property type="project" value="TreeGrafter"/>
</dbReference>
<evidence type="ECO:0000256" key="6">
    <source>
        <dbReference type="PROSITE-ProRule" id="PRU10141"/>
    </source>
</evidence>
<dbReference type="PROSITE" id="PS00108">
    <property type="entry name" value="PROTEIN_KINASE_ST"/>
    <property type="match status" value="1"/>
</dbReference>
<reference evidence="10" key="1">
    <citation type="submission" date="2023-09" db="UniProtKB">
        <authorList>
            <consortium name="Ensembl"/>
        </authorList>
    </citation>
    <scope>IDENTIFICATION</scope>
</reference>
<keyword evidence="1 7" id="KW-0723">Serine/threonine-protein kinase</keyword>
<protein>
    <recommendedName>
        <fullName evidence="9">Protein kinase domain-containing protein</fullName>
    </recommendedName>
</protein>
<dbReference type="AlphaFoldDB" id="A0A3B5AY12"/>
<dbReference type="Ensembl" id="ENSSPAT00000026270.1">
    <property type="protein sequence ID" value="ENSSPAP00000025845.1"/>
    <property type="gene ID" value="ENSSPAG00000019514.1"/>
</dbReference>
<feature type="binding site" evidence="6">
    <location>
        <position position="37"/>
    </location>
    <ligand>
        <name>ATP</name>
        <dbReference type="ChEBI" id="CHEBI:30616"/>
    </ligand>
</feature>
<evidence type="ECO:0000256" key="5">
    <source>
        <dbReference type="ARBA" id="ARBA00022840"/>
    </source>
</evidence>